<dbReference type="KEGG" id="ccam:M5D45_04790"/>
<keyword evidence="3" id="KW-1185">Reference proteome</keyword>
<accession>A0AAE9I6Y1</accession>
<gene>
    <name evidence="1" type="ORF">FGG12_23325</name>
    <name evidence="2" type="ORF">M5D45_04790</name>
</gene>
<dbReference type="Proteomes" id="UP001056132">
    <property type="component" value="Chromosome 1"/>
</dbReference>
<evidence type="ECO:0000313" key="3">
    <source>
        <dbReference type="Proteomes" id="UP000318943"/>
    </source>
</evidence>
<dbReference type="EMBL" id="VCIZ01000017">
    <property type="protein sequence ID" value="TSP10158.1"/>
    <property type="molecule type" value="Genomic_DNA"/>
</dbReference>
<sequence length="217" mass="22926">MQIFSFFDAGLCGATPPLPDFPDLSVGLQLCVIPATAGLGHACHHVFLRAGDMQSGIVSAPAEWWACLRGGLRVLSAGQELAALAGGDVFTPQSGQPVMLQAVLDSVLVRTVPQAGSRPGTPSFVVIEPGEPDWAQRLHAHDTIWATCYRGTLCLQWRATRGTAGVRTVYLQPGMAFAPERYDDYCIDAMVPGAGLLCCARSPVGEAEPALVLPRAA</sequence>
<reference evidence="1 3" key="1">
    <citation type="submission" date="2019-05" db="EMBL/GenBank/DDBJ databases">
        <title>Whole genome sequence analysis of Cupriavidus campinensis S14E4C strain.</title>
        <authorList>
            <person name="Abbaszade G."/>
            <person name="Szabo A."/>
            <person name="Toumi M."/>
            <person name="Toth E."/>
        </authorList>
    </citation>
    <scope>NUCLEOTIDE SEQUENCE [LARGE SCALE GENOMIC DNA]</scope>
    <source>
        <strain evidence="1 3">S14E4C</strain>
    </source>
</reference>
<dbReference type="RefSeq" id="WP_144201495.1">
    <property type="nucleotide sequence ID" value="NZ_CAJPVH010000035.1"/>
</dbReference>
<dbReference type="Proteomes" id="UP000318943">
    <property type="component" value="Unassembled WGS sequence"/>
</dbReference>
<organism evidence="2 4">
    <name type="scientific">Cupriavidus campinensis</name>
    <dbReference type="NCBI Taxonomy" id="151783"/>
    <lineage>
        <taxon>Bacteria</taxon>
        <taxon>Pseudomonadati</taxon>
        <taxon>Pseudomonadota</taxon>
        <taxon>Betaproteobacteria</taxon>
        <taxon>Burkholderiales</taxon>
        <taxon>Burkholderiaceae</taxon>
        <taxon>Cupriavidus</taxon>
    </lineage>
</organism>
<evidence type="ECO:0000313" key="2">
    <source>
        <dbReference type="EMBL" id="URF05151.1"/>
    </source>
</evidence>
<reference evidence="2" key="2">
    <citation type="journal article" date="2022" name="Microbiol. Resour. Announc.">
        <title>Genome Sequence of Cupriavidus campinensis Strain G5, a Member of a Bacterial Consortium Capable of Polyethylene Degradation.</title>
        <authorList>
            <person name="Schneider B."/>
            <person name="Pfeiffer F."/>
            <person name="Dyall-Smith M."/>
            <person name="Kunte H.J."/>
        </authorList>
    </citation>
    <scope>NUCLEOTIDE SEQUENCE</scope>
    <source>
        <strain evidence="2">G5</strain>
    </source>
</reference>
<dbReference type="EMBL" id="CP097330">
    <property type="protein sequence ID" value="URF05151.1"/>
    <property type="molecule type" value="Genomic_DNA"/>
</dbReference>
<protein>
    <submittedName>
        <fullName evidence="2">Uncharacterized protein</fullName>
    </submittedName>
</protein>
<name>A0AAE9I6Y1_9BURK</name>
<dbReference type="AlphaFoldDB" id="A0AAE9I6Y1"/>
<evidence type="ECO:0000313" key="4">
    <source>
        <dbReference type="Proteomes" id="UP001056132"/>
    </source>
</evidence>
<evidence type="ECO:0000313" key="1">
    <source>
        <dbReference type="EMBL" id="TSP10158.1"/>
    </source>
</evidence>
<reference evidence="2" key="3">
    <citation type="submission" date="2022-05" db="EMBL/GenBank/DDBJ databases">
        <authorList>
            <person name="Kunte H.-J."/>
        </authorList>
    </citation>
    <scope>NUCLEOTIDE SEQUENCE</scope>
    <source>
        <strain evidence="2">G5</strain>
    </source>
</reference>
<proteinExistence type="predicted"/>